<evidence type="ECO:0000313" key="1">
    <source>
        <dbReference type="EMBL" id="OXE29194.1"/>
    </source>
</evidence>
<feature type="non-terminal residue" evidence="1">
    <location>
        <position position="1"/>
    </location>
</feature>
<dbReference type="SUPFAM" id="SSF55486">
    <property type="entry name" value="Metalloproteases ('zincins'), catalytic domain"/>
    <property type="match status" value="1"/>
</dbReference>
<reference evidence="1 2" key="1">
    <citation type="journal article" date="2017" name="Appl. Environ. Microbiol.">
        <title>Parallel evolution of two clades of a major Atlantic endemic Vibrio parahaemolyticus pathogen lineage by independent acquisition of related pathogenicity islands.</title>
        <authorList>
            <person name="Xu F."/>
            <person name="Gonzalez-Escalona N."/>
            <person name="Drees K.P."/>
            <person name="Sebra R.P."/>
            <person name="Cooper V.S."/>
            <person name="Jones S.H."/>
            <person name="Whistler C.A."/>
        </authorList>
    </citation>
    <scope>NUCLEOTIDE SEQUENCE [LARGE SCALE GENOMIC DNA]</scope>
    <source>
        <strain evidence="1 2">MAVP-3</strain>
    </source>
</reference>
<dbReference type="AlphaFoldDB" id="A0A227J469"/>
<feature type="non-terminal residue" evidence="1">
    <location>
        <position position="102"/>
    </location>
</feature>
<gene>
    <name evidence="1" type="ORF">CA163_29900</name>
</gene>
<dbReference type="Proteomes" id="UP000214596">
    <property type="component" value="Unassembled WGS sequence"/>
</dbReference>
<dbReference type="EMBL" id="NIXT01003521">
    <property type="protein sequence ID" value="OXE29194.1"/>
    <property type="molecule type" value="Genomic_DNA"/>
</dbReference>
<dbReference type="InterPro" id="IPR024077">
    <property type="entry name" value="Neurolysin/TOP_dom2"/>
</dbReference>
<dbReference type="STRING" id="670.ACZ92_00370"/>
<name>A0A227J469_VIBPH</name>
<sequence>FEKKQNHVQTFTDENGEQVEGSLPVLSSTIRTSNHEEVRQSAHQALLNLEQWLLQNGFIELIKLRNQFARSLGYATFFDYSVQKTEKMSSEQLFEILEDFEQ</sequence>
<comment type="caution">
    <text evidence="1">The sequence shown here is derived from an EMBL/GenBank/DDBJ whole genome shotgun (WGS) entry which is preliminary data.</text>
</comment>
<evidence type="ECO:0008006" key="3">
    <source>
        <dbReference type="Google" id="ProtNLM"/>
    </source>
</evidence>
<dbReference type="Gene3D" id="1.10.1370.10">
    <property type="entry name" value="Neurolysin, domain 3"/>
    <property type="match status" value="1"/>
</dbReference>
<protein>
    <recommendedName>
        <fullName evidence="3">Peptidase M3</fullName>
    </recommendedName>
</protein>
<accession>A0A227J469</accession>
<evidence type="ECO:0000313" key="2">
    <source>
        <dbReference type="Proteomes" id="UP000214596"/>
    </source>
</evidence>
<organism evidence="1 2">
    <name type="scientific">Vibrio parahaemolyticus</name>
    <dbReference type="NCBI Taxonomy" id="670"/>
    <lineage>
        <taxon>Bacteria</taxon>
        <taxon>Pseudomonadati</taxon>
        <taxon>Pseudomonadota</taxon>
        <taxon>Gammaproteobacteria</taxon>
        <taxon>Vibrionales</taxon>
        <taxon>Vibrionaceae</taxon>
        <taxon>Vibrio</taxon>
    </lineage>
</organism>
<proteinExistence type="predicted"/>